<dbReference type="Proteomes" id="UP000092666">
    <property type="component" value="Unassembled WGS sequence"/>
</dbReference>
<keyword evidence="4" id="KW-1185">Reference proteome</keyword>
<feature type="compositionally biased region" description="Polar residues" evidence="1">
    <location>
        <begin position="695"/>
        <end position="710"/>
    </location>
</feature>
<evidence type="ECO:0000313" key="4">
    <source>
        <dbReference type="Proteomes" id="UP000092666"/>
    </source>
</evidence>
<feature type="transmembrane region" description="Helical" evidence="2">
    <location>
        <begin position="360"/>
        <end position="385"/>
    </location>
</feature>
<protein>
    <recommendedName>
        <fullName evidence="5">SMODS and SLOG-associating 2TM effector domain-containing protein</fullName>
    </recommendedName>
</protein>
<organism evidence="3 4">
    <name type="scientific">Kwoniella heveanensis BCC8398</name>
    <dbReference type="NCBI Taxonomy" id="1296120"/>
    <lineage>
        <taxon>Eukaryota</taxon>
        <taxon>Fungi</taxon>
        <taxon>Dikarya</taxon>
        <taxon>Basidiomycota</taxon>
        <taxon>Agaricomycotina</taxon>
        <taxon>Tremellomycetes</taxon>
        <taxon>Tremellales</taxon>
        <taxon>Cryptococcaceae</taxon>
        <taxon>Kwoniella</taxon>
    </lineage>
</organism>
<evidence type="ECO:0008006" key="5">
    <source>
        <dbReference type="Google" id="ProtNLM"/>
    </source>
</evidence>
<keyword evidence="2" id="KW-0472">Membrane</keyword>
<feature type="compositionally biased region" description="Basic and acidic residues" evidence="1">
    <location>
        <begin position="448"/>
        <end position="475"/>
    </location>
</feature>
<dbReference type="EMBL" id="KV700132">
    <property type="protein sequence ID" value="OCF31694.1"/>
    <property type="molecule type" value="Genomic_DNA"/>
</dbReference>
<proteinExistence type="predicted"/>
<sequence>MPAIAPSLGVFFPIIPALFSADLGDLLKYAHDRPYLQMAIALALARPLPAVRKAISMSDTMEEFGGEKREDPSRLSSAFRALAESSSSANRHLKNCIHREERAKQYHQSGMTTLLVIAFVAFAGLVGTVAVLGTMDPTDKISKTIQAASVAIVLQFVTGCFSVWDCRTGDTTGTRKLRLWLAAKRSDLAFWAIERHHYKLPDEERSLLNEMDDHTSRQDSGTDNELSFLLNLEMPVTVGGIRFRSRVQLKRMEVPPESGLGLMDDKIQSTPETSLPKDFYDKGNTINPQTLQLRGQYLAEPPCDELKDLLSNRDRLEFTPCWIFARKIVPREYLRWGRLEWIFVLGQSYIWLWIAQLPYIGIVLVGTIQVLTALICGLITFNHILSDKYKDDRLLATIRIHDVVVPSSTYELGDQFTTEIWNTLITFCEKVEEILKKDGVQAVVEQRGNTKRDDAAGPDRRCRDKGKGKETRDECIDSGTSLAIDEMSKSPQGLEEAADEAQSLTEDRKTGGEGEKHEAKDAQDNLTGRHLGERTAMADPLGVSSSSPHGTSQTPGVGNLSVSGRGDQKQVSRVATVIPGPSRGSLRQQDKEDSLVLALFTATRGSGANRPISGSTTNAASSTTNTGSSPIATNSSTIHSLDSSRRGSRSGEHTLQARLRRGQGSSGGEFEGQSDKEGNPDIKVTGTLPAVETPAQVTGGQDDSLQQNRGRTVPTVMTEMDKLVDEYKVKMDEIIKEPNYNYTEAEKRFVGCLVAWMEKKADMGEQEWLQLDTTELAEWRVNVGRGSQTETGRSARE</sequence>
<gene>
    <name evidence="3" type="ORF">I316_06701</name>
</gene>
<keyword evidence="2" id="KW-1133">Transmembrane helix</keyword>
<feature type="region of interest" description="Disordered" evidence="1">
    <location>
        <begin position="448"/>
        <end position="710"/>
    </location>
</feature>
<feature type="compositionally biased region" description="Basic and acidic residues" evidence="1">
    <location>
        <begin position="642"/>
        <end position="652"/>
    </location>
</feature>
<feature type="compositionally biased region" description="Polar residues" evidence="1">
    <location>
        <begin position="630"/>
        <end position="641"/>
    </location>
</feature>
<name>A0A1B9GKU5_9TREE</name>
<feature type="compositionally biased region" description="Low complexity" evidence="1">
    <location>
        <begin position="613"/>
        <end position="629"/>
    </location>
</feature>
<feature type="transmembrane region" description="Helical" evidence="2">
    <location>
        <begin position="145"/>
        <end position="166"/>
    </location>
</feature>
<accession>A0A1B9GKU5</accession>
<dbReference type="AlphaFoldDB" id="A0A1B9GKU5"/>
<keyword evidence="2" id="KW-0812">Transmembrane</keyword>
<evidence type="ECO:0000313" key="3">
    <source>
        <dbReference type="EMBL" id="OCF31694.1"/>
    </source>
</evidence>
<feature type="compositionally biased region" description="Basic and acidic residues" evidence="1">
    <location>
        <begin position="505"/>
        <end position="523"/>
    </location>
</feature>
<feature type="transmembrane region" description="Helical" evidence="2">
    <location>
        <begin position="112"/>
        <end position="133"/>
    </location>
</feature>
<reference evidence="3 4" key="1">
    <citation type="submission" date="2013-07" db="EMBL/GenBank/DDBJ databases">
        <title>The Genome Sequence of Cryptococcus heveanensis BCC8398.</title>
        <authorList>
            <consortium name="The Broad Institute Genome Sequencing Platform"/>
            <person name="Cuomo C."/>
            <person name="Litvintseva A."/>
            <person name="Chen Y."/>
            <person name="Heitman J."/>
            <person name="Sun S."/>
            <person name="Springer D."/>
            <person name="Dromer F."/>
            <person name="Young S.K."/>
            <person name="Zeng Q."/>
            <person name="Gargeya S."/>
            <person name="Fitzgerald M."/>
            <person name="Abouelleil A."/>
            <person name="Alvarado L."/>
            <person name="Berlin A.M."/>
            <person name="Chapman S.B."/>
            <person name="Dewar J."/>
            <person name="Goldberg J."/>
            <person name="Griggs A."/>
            <person name="Gujja S."/>
            <person name="Hansen M."/>
            <person name="Howarth C."/>
            <person name="Imamovic A."/>
            <person name="Larimer J."/>
            <person name="McCowan C."/>
            <person name="Murphy C."/>
            <person name="Pearson M."/>
            <person name="Priest M."/>
            <person name="Roberts A."/>
            <person name="Saif S."/>
            <person name="Shea T."/>
            <person name="Sykes S."/>
            <person name="Wortman J."/>
            <person name="Nusbaum C."/>
            <person name="Birren B."/>
        </authorList>
    </citation>
    <scope>NUCLEOTIDE SEQUENCE [LARGE SCALE GENOMIC DNA]</scope>
    <source>
        <strain evidence="3 4">BCC8398</strain>
    </source>
</reference>
<evidence type="ECO:0000256" key="2">
    <source>
        <dbReference type="SAM" id="Phobius"/>
    </source>
</evidence>
<dbReference type="OrthoDB" id="5770437at2759"/>
<evidence type="ECO:0000256" key="1">
    <source>
        <dbReference type="SAM" id="MobiDB-lite"/>
    </source>
</evidence>
<reference evidence="4" key="2">
    <citation type="submission" date="2013-12" db="EMBL/GenBank/DDBJ databases">
        <title>Evolution of pathogenesis and genome organization in the Tremellales.</title>
        <authorList>
            <person name="Cuomo C."/>
            <person name="Litvintseva A."/>
            <person name="Heitman J."/>
            <person name="Chen Y."/>
            <person name="Sun S."/>
            <person name="Springer D."/>
            <person name="Dromer F."/>
            <person name="Young S."/>
            <person name="Zeng Q."/>
            <person name="Chapman S."/>
            <person name="Gujja S."/>
            <person name="Saif S."/>
            <person name="Birren B."/>
        </authorList>
    </citation>
    <scope>NUCLEOTIDE SEQUENCE [LARGE SCALE GENOMIC DNA]</scope>
    <source>
        <strain evidence="4">BCC8398</strain>
    </source>
</reference>
<feature type="compositionally biased region" description="Polar residues" evidence="1">
    <location>
        <begin position="543"/>
        <end position="562"/>
    </location>
</feature>